<feature type="region of interest" description="Disordered" evidence="2">
    <location>
        <begin position="166"/>
        <end position="202"/>
    </location>
</feature>
<feature type="region of interest" description="Disordered" evidence="2">
    <location>
        <begin position="813"/>
        <end position="841"/>
    </location>
</feature>
<feature type="region of interest" description="Disordered" evidence="2">
    <location>
        <begin position="35"/>
        <end position="81"/>
    </location>
</feature>
<dbReference type="PROSITE" id="PS50088">
    <property type="entry name" value="ANK_REPEAT"/>
    <property type="match status" value="1"/>
</dbReference>
<dbReference type="Gene3D" id="1.25.40.20">
    <property type="entry name" value="Ankyrin repeat-containing domain"/>
    <property type="match status" value="1"/>
</dbReference>
<dbReference type="InterPro" id="IPR002110">
    <property type="entry name" value="Ankyrin_rpt"/>
</dbReference>
<dbReference type="CDD" id="cd17117">
    <property type="entry name" value="RA_ANKFN1_like"/>
    <property type="match status" value="1"/>
</dbReference>
<dbReference type="PANTHER" id="PTHR21437:SF1">
    <property type="entry name" value="WIDE AWAKE"/>
    <property type="match status" value="1"/>
</dbReference>
<feature type="domain" description="Ras-associating" evidence="3">
    <location>
        <begin position="1286"/>
        <end position="1385"/>
    </location>
</feature>
<feature type="compositionally biased region" description="Polar residues" evidence="2">
    <location>
        <begin position="1187"/>
        <end position="1199"/>
    </location>
</feature>
<evidence type="ECO:0000313" key="5">
    <source>
        <dbReference type="Proteomes" id="UP001642540"/>
    </source>
</evidence>
<gene>
    <name evidence="4" type="ORF">ODALV1_LOCUS29080</name>
</gene>
<evidence type="ECO:0000256" key="1">
    <source>
        <dbReference type="PROSITE-ProRule" id="PRU00023"/>
    </source>
</evidence>
<dbReference type="InterPro" id="IPR000159">
    <property type="entry name" value="RA_dom"/>
</dbReference>
<dbReference type="InterPro" id="IPR036770">
    <property type="entry name" value="Ankyrin_rpt-contain_sf"/>
</dbReference>
<evidence type="ECO:0000313" key="4">
    <source>
        <dbReference type="EMBL" id="CAL8142537.1"/>
    </source>
</evidence>
<feature type="region of interest" description="Disordered" evidence="2">
    <location>
        <begin position="1178"/>
        <end position="1199"/>
    </location>
</feature>
<evidence type="ECO:0000256" key="2">
    <source>
        <dbReference type="SAM" id="MobiDB-lite"/>
    </source>
</evidence>
<feature type="compositionally biased region" description="Polar residues" evidence="2">
    <location>
        <begin position="813"/>
        <end position="831"/>
    </location>
</feature>
<proteinExistence type="predicted"/>
<name>A0ABP1S2Y0_9HEXA</name>
<dbReference type="EMBL" id="CAXLJM020000148">
    <property type="protein sequence ID" value="CAL8142537.1"/>
    <property type="molecule type" value="Genomic_DNA"/>
</dbReference>
<keyword evidence="5" id="KW-1185">Reference proteome</keyword>
<organism evidence="4 5">
    <name type="scientific">Orchesella dallaii</name>
    <dbReference type="NCBI Taxonomy" id="48710"/>
    <lineage>
        <taxon>Eukaryota</taxon>
        <taxon>Metazoa</taxon>
        <taxon>Ecdysozoa</taxon>
        <taxon>Arthropoda</taxon>
        <taxon>Hexapoda</taxon>
        <taxon>Collembola</taxon>
        <taxon>Entomobryomorpha</taxon>
        <taxon>Entomobryoidea</taxon>
        <taxon>Orchesellidae</taxon>
        <taxon>Orchesellinae</taxon>
        <taxon>Orchesella</taxon>
    </lineage>
</organism>
<evidence type="ECO:0000259" key="3">
    <source>
        <dbReference type="PROSITE" id="PS50200"/>
    </source>
</evidence>
<feature type="region of interest" description="Disordered" evidence="2">
    <location>
        <begin position="1083"/>
        <end position="1121"/>
    </location>
</feature>
<protein>
    <recommendedName>
        <fullName evidence="3">Ras-associating domain-containing protein</fullName>
    </recommendedName>
</protein>
<feature type="repeat" description="ANK" evidence="1">
    <location>
        <begin position="303"/>
        <end position="335"/>
    </location>
</feature>
<dbReference type="Proteomes" id="UP001642540">
    <property type="component" value="Unassembled WGS sequence"/>
</dbReference>
<keyword evidence="1" id="KW-0040">ANK repeat</keyword>
<comment type="caution">
    <text evidence="4">The sequence shown here is derived from an EMBL/GenBank/DDBJ whole genome shotgun (WGS) entry which is preliminary data.</text>
</comment>
<reference evidence="4 5" key="1">
    <citation type="submission" date="2024-08" db="EMBL/GenBank/DDBJ databases">
        <authorList>
            <person name="Cucini C."/>
            <person name="Frati F."/>
        </authorList>
    </citation>
    <scope>NUCLEOTIDE SEQUENCE [LARGE SCALE GENOMIC DNA]</scope>
</reference>
<feature type="compositionally biased region" description="Polar residues" evidence="2">
    <location>
        <begin position="1093"/>
        <end position="1121"/>
    </location>
</feature>
<sequence>MSQTKENASPDGGAEKALTIDKAAFLMLRVRRVLKKKVQKRKEERERKASVSPRPSIAPFDGISESNAGSPEKPIRKFNPRRLIRSRTMPAILNQQKLSPNEAPRRHSHQMRGDQPLREAISSSRLLDAVADHQYGKGLSIIAKFITSSHRTPKPTLLNIPQQYHYHAGPAHPHNHKLSLHEPSFSSHSAEQGLHQRAPPRLEETINEGLVNKGLEGTKTRNRAVSVDMVRRGISLPGAGSMVPANASTVTNIGGQQSVFVHVPKKIPIIPEGLVEAVEQGDVIKADRILTTNDVDINSATGDGLTLLEMAVIQGNQPLLRLLQTHGATENQYRAKPVSDQLSGMVQEAEKTSELLMTRILKCSTFGNLSTAELKELEKEFNMWEKRYKRLKKMKSSYSQIRPPEAKLLVSVDVIGSSGVRIKICEDSASKEKVIFTKYRIEWSPSDKFSRENTSGIEIFDLKKLETVVNFLKSGCRYFFRIAFGNFQGYGRFQNCTPFSVVPSSWRDVHGAKPRYTGKEPIFDDILTHLKSTLSDSSCSEHVTSRDVSNAGTVGHHNHQAKKAQKKLSIKTLFSTPKFQKSFTRGFFLSCVVYCENKILVTLDDVLPVLEIDENFPGAVQKDFHWLLKVACNWEDVKYLKQEMEKPANASTFHTRLKMLNAIISMQNTLGMEDLGRLYYKTLRDDSNSVVFISTINYLRTTKVVSALNVRWTPLFKLTNRKVLDPACDMLMSTIKEQILYHQVSNIPLGKGLYLGYLKLASSVDLLKIIVPTKSPNMLPHVKVRDNPHVSSEEWFALQNLVKSKSLDLLSCESSNTTSSDNGTKSKTASDSESEGSDTARYSEAQDIFRKEVSSSFKKLLTLLEVDENSSIGHRIYNTEVIEVSSAVSLLVVLPSVENVCLVAGQSDKLLHRNDLIALPIQVFEVVHLCTYQNEFVSRYARLSTMLEVATILAHHNQREAFSSDELTSAKHRTILFSDLQAKTDMNWKSSRWVMDLVTLARAKDPGVLPVQQAFAQTVGKASSDSIASIMSADATLVSNDKPLGEDFAPRPSPHLKIGTNLKCSRSENILATLGQQGVKDQIDSFLNPPEYHSSQPDSLASPHKFTSASPKEKPSTQATNKAAFASGRLSYTSHSQSETSISVLATQCGSPCTGASPFYSPSLHNLCKHASDSEGSLQAAAETSDEVPQTDQQQDNVSQLSTNLGDRLSVTSNVASVESSSPLPSSSPIPLDLITSQGLINNHQRQSSSSSSVISEASDTNLPLISSMTASKAGIVRPIAESVKQTKVVAVYAAYSCGLAPGTCVRLQITNHTTSRQILNLLIKHLSAAVLAKGLDGPIYDNYQDFCLVAVIGARERVLRLDFKPMQLQKPWDLARLYVRKKLDVTAAIMAESRILSMCTGLPTAQPDYVPEEPE</sequence>
<dbReference type="SUPFAM" id="SSF48403">
    <property type="entry name" value="Ankyrin repeat"/>
    <property type="match status" value="1"/>
</dbReference>
<dbReference type="PANTHER" id="PTHR21437">
    <property type="entry name" value="WIDE AWAKE"/>
    <property type="match status" value="1"/>
</dbReference>
<accession>A0ABP1S2Y0</accession>
<dbReference type="PROSITE" id="PS50200">
    <property type="entry name" value="RA"/>
    <property type="match status" value="1"/>
</dbReference>
<dbReference type="InterPro" id="IPR039269">
    <property type="entry name" value="ANKFN1"/>
</dbReference>